<comment type="caution">
    <text evidence="2">The sequence shown here is derived from an EMBL/GenBank/DDBJ whole genome shotgun (WGS) entry which is preliminary data.</text>
</comment>
<proteinExistence type="predicted"/>
<protein>
    <submittedName>
        <fullName evidence="2">Uncharacterized protein</fullName>
    </submittedName>
</protein>
<dbReference type="EMBL" id="BAABME010023663">
    <property type="protein sequence ID" value="GAA0168531.1"/>
    <property type="molecule type" value="Genomic_DNA"/>
</dbReference>
<feature type="transmembrane region" description="Helical" evidence="1">
    <location>
        <begin position="58"/>
        <end position="83"/>
    </location>
</feature>
<keyword evidence="1" id="KW-0812">Transmembrane</keyword>
<dbReference type="InterPro" id="IPR039926">
    <property type="entry name" value="Egg_app_1"/>
</dbReference>
<keyword evidence="1" id="KW-0472">Membrane</keyword>
<evidence type="ECO:0000256" key="1">
    <source>
        <dbReference type="SAM" id="Phobius"/>
    </source>
</evidence>
<dbReference type="PANTHER" id="PTHR33333">
    <property type="entry name" value="ERYTHROCYTE MEMBRANE PROTEIN 1-LIKE"/>
    <property type="match status" value="1"/>
</dbReference>
<organism evidence="2 3">
    <name type="scientific">Lithospermum erythrorhizon</name>
    <name type="common">Purple gromwell</name>
    <name type="synonym">Lithospermum officinale var. erythrorhizon</name>
    <dbReference type="NCBI Taxonomy" id="34254"/>
    <lineage>
        <taxon>Eukaryota</taxon>
        <taxon>Viridiplantae</taxon>
        <taxon>Streptophyta</taxon>
        <taxon>Embryophyta</taxon>
        <taxon>Tracheophyta</taxon>
        <taxon>Spermatophyta</taxon>
        <taxon>Magnoliopsida</taxon>
        <taxon>eudicotyledons</taxon>
        <taxon>Gunneridae</taxon>
        <taxon>Pentapetalae</taxon>
        <taxon>asterids</taxon>
        <taxon>lamiids</taxon>
        <taxon>Boraginales</taxon>
        <taxon>Boraginaceae</taxon>
        <taxon>Boraginoideae</taxon>
        <taxon>Lithospermeae</taxon>
        <taxon>Lithospermum</taxon>
    </lineage>
</organism>
<dbReference type="PANTHER" id="PTHR33333:SF46">
    <property type="entry name" value="LOW QUALITY PROTEIN: GLYCINE-RICH PROTEIN DOT1"/>
    <property type="match status" value="1"/>
</dbReference>
<keyword evidence="3" id="KW-1185">Reference proteome</keyword>
<name>A0AAV3QZW3_LITER</name>
<accession>A0AAV3QZW3</accession>
<sequence>MNSLKLKMANLEADSVKNIMDDKSQDVLSFFQNIIGVFTNWLDDMFPPGTRLETLKNWIIVAAPYVILGLLLLLCLPCIMGIFNCFFRMFMGIFYCFFKMFKGIFKFFLYILKGIFGYLRKILCCCCLGGKKMMKAPGRNVNILRMRFEANPAAYFRGLHANQPISSNFLV</sequence>
<keyword evidence="1" id="KW-1133">Transmembrane helix</keyword>
<dbReference type="Proteomes" id="UP001454036">
    <property type="component" value="Unassembled WGS sequence"/>
</dbReference>
<dbReference type="AlphaFoldDB" id="A0AAV3QZW3"/>
<gene>
    <name evidence="2" type="ORF">LIER_40581</name>
</gene>
<evidence type="ECO:0000313" key="2">
    <source>
        <dbReference type="EMBL" id="GAA0168531.1"/>
    </source>
</evidence>
<evidence type="ECO:0000313" key="3">
    <source>
        <dbReference type="Proteomes" id="UP001454036"/>
    </source>
</evidence>
<reference evidence="2 3" key="1">
    <citation type="submission" date="2024-01" db="EMBL/GenBank/DDBJ databases">
        <title>The complete chloroplast genome sequence of Lithospermum erythrorhizon: insights into the phylogenetic relationship among Boraginaceae species and the maternal lineages of purple gromwells.</title>
        <authorList>
            <person name="Okada T."/>
            <person name="Watanabe K."/>
        </authorList>
    </citation>
    <scope>NUCLEOTIDE SEQUENCE [LARGE SCALE GENOMIC DNA]</scope>
</reference>
<feature type="transmembrane region" description="Helical" evidence="1">
    <location>
        <begin position="89"/>
        <end position="112"/>
    </location>
</feature>